<dbReference type="OrthoDB" id="5373199at2"/>
<keyword evidence="2" id="KW-1185">Reference proteome</keyword>
<dbReference type="AlphaFoldDB" id="A0A2P8QZ11"/>
<name>A0A2P8QZ11_9BACT</name>
<accession>A0A2P8QZ11</accession>
<proteinExistence type="predicted"/>
<dbReference type="Proteomes" id="UP000240535">
    <property type="component" value="Unassembled WGS sequence"/>
</dbReference>
<dbReference type="RefSeq" id="WP_106872447.1">
    <property type="nucleotide sequence ID" value="NZ_CP053841.1"/>
</dbReference>
<reference evidence="2" key="1">
    <citation type="submission" date="2017-10" db="EMBL/GenBank/DDBJ databases">
        <title>Campylobacter species from seals.</title>
        <authorList>
            <person name="Gilbert M.J."/>
            <person name="Zomer A.L."/>
            <person name="Timmerman A.J."/>
            <person name="Duim B."/>
            <person name="Wagenaar J.A."/>
        </authorList>
    </citation>
    <scope>NUCLEOTIDE SEQUENCE [LARGE SCALE GENOMIC DNA]</scope>
    <source>
        <strain evidence="2">17S00004-5</strain>
    </source>
</reference>
<dbReference type="EMBL" id="PDHH01000007">
    <property type="protein sequence ID" value="PSM51486.1"/>
    <property type="molecule type" value="Genomic_DNA"/>
</dbReference>
<evidence type="ECO:0000313" key="2">
    <source>
        <dbReference type="Proteomes" id="UP000240535"/>
    </source>
</evidence>
<comment type="caution">
    <text evidence="1">The sequence shown here is derived from an EMBL/GenBank/DDBJ whole genome shotgun (WGS) entry which is preliminary data.</text>
</comment>
<sequence length="77" mass="9260">MKEIKVNITSRSLSRSYNISLDDEFAIFFERELNLITDRNKNLDAKDLLYAFVEKSYENYMQNKEINELFKKLENTN</sequence>
<protein>
    <submittedName>
        <fullName evidence="1">Uncharacterized protein</fullName>
    </submittedName>
</protein>
<organism evidence="1 2">
    <name type="scientific">Campylobacter blaseri</name>
    <dbReference type="NCBI Taxonomy" id="2042961"/>
    <lineage>
        <taxon>Bacteria</taxon>
        <taxon>Pseudomonadati</taxon>
        <taxon>Campylobacterota</taxon>
        <taxon>Epsilonproteobacteria</taxon>
        <taxon>Campylobacterales</taxon>
        <taxon>Campylobacteraceae</taxon>
        <taxon>Campylobacter</taxon>
    </lineage>
</organism>
<evidence type="ECO:0000313" key="1">
    <source>
        <dbReference type="EMBL" id="PSM51486.1"/>
    </source>
</evidence>
<gene>
    <name evidence="1" type="ORF">CQ405_07930</name>
</gene>